<gene>
    <name evidence="1" type="ORF">H4687_001461</name>
</gene>
<dbReference type="RefSeq" id="WP_159392180.1">
    <property type="nucleotide sequence ID" value="NZ_JADBGF010000001.1"/>
</dbReference>
<accession>A0A8I0P0U8</accession>
<dbReference type="Proteomes" id="UP000629287">
    <property type="component" value="Unassembled WGS sequence"/>
</dbReference>
<name>A0A8I0P0U8_9ACTN</name>
<sequence length="46" mass="4888">MSQPPTRRTLVGAVRALADAWVSEGRLTGAERDAVVAVAVRAGLRR</sequence>
<dbReference type="GeneID" id="86826059"/>
<reference evidence="1 2" key="1">
    <citation type="submission" date="2020-10" db="EMBL/GenBank/DDBJ databases">
        <title>Sequencing the genomes of 1000 actinobacteria strains.</title>
        <authorList>
            <person name="Klenk H.-P."/>
        </authorList>
    </citation>
    <scope>NUCLEOTIDE SEQUENCE [LARGE SCALE GENOMIC DNA]</scope>
    <source>
        <strain evidence="1 2">DSM 41803</strain>
    </source>
</reference>
<organism evidence="1 2">
    <name type="scientific">Streptomyces stelliscabiei</name>
    <dbReference type="NCBI Taxonomy" id="146820"/>
    <lineage>
        <taxon>Bacteria</taxon>
        <taxon>Bacillati</taxon>
        <taxon>Actinomycetota</taxon>
        <taxon>Actinomycetes</taxon>
        <taxon>Kitasatosporales</taxon>
        <taxon>Streptomycetaceae</taxon>
        <taxon>Streptomyces</taxon>
    </lineage>
</organism>
<keyword evidence="2" id="KW-1185">Reference proteome</keyword>
<dbReference type="EMBL" id="JADBGF010000001">
    <property type="protein sequence ID" value="MBE1595332.1"/>
    <property type="molecule type" value="Genomic_DNA"/>
</dbReference>
<protein>
    <submittedName>
        <fullName evidence="1">Uncharacterized protein</fullName>
    </submittedName>
</protein>
<dbReference type="AlphaFoldDB" id="A0A8I0P0U8"/>
<evidence type="ECO:0000313" key="2">
    <source>
        <dbReference type="Proteomes" id="UP000629287"/>
    </source>
</evidence>
<proteinExistence type="predicted"/>
<comment type="caution">
    <text evidence="1">The sequence shown here is derived from an EMBL/GenBank/DDBJ whole genome shotgun (WGS) entry which is preliminary data.</text>
</comment>
<evidence type="ECO:0000313" key="1">
    <source>
        <dbReference type="EMBL" id="MBE1595332.1"/>
    </source>
</evidence>